<organism evidence="3 4">
    <name type="scientific">Suillus luteus UH-Slu-Lm8-n1</name>
    <dbReference type="NCBI Taxonomy" id="930992"/>
    <lineage>
        <taxon>Eukaryota</taxon>
        <taxon>Fungi</taxon>
        <taxon>Dikarya</taxon>
        <taxon>Basidiomycota</taxon>
        <taxon>Agaricomycotina</taxon>
        <taxon>Agaricomycetes</taxon>
        <taxon>Agaricomycetidae</taxon>
        <taxon>Boletales</taxon>
        <taxon>Suillineae</taxon>
        <taxon>Suillaceae</taxon>
        <taxon>Suillus</taxon>
    </lineage>
</organism>
<proteinExistence type="predicted"/>
<dbReference type="PANTHER" id="PTHR42850:SF4">
    <property type="entry name" value="ZINC-DEPENDENT ENDOPOLYPHOSPHATASE"/>
    <property type="match status" value="1"/>
</dbReference>
<evidence type="ECO:0000313" key="4">
    <source>
        <dbReference type="Proteomes" id="UP000054485"/>
    </source>
</evidence>
<dbReference type="InterPro" id="IPR050126">
    <property type="entry name" value="Ap4A_hydrolase"/>
</dbReference>
<dbReference type="EMBL" id="KN835176">
    <property type="protein sequence ID" value="KIK45219.1"/>
    <property type="molecule type" value="Genomic_DNA"/>
</dbReference>
<sequence length="429" mass="48271">MSIWSGDSLRTCFSFVVLAFFLTFVFIAGVLQEINKNRAINQKIDFPDFGHYNGNFIKNIPDSVLPIDDQRKRIIAIGDIHGMNNSLTDLLDEIHYDSKRDSLIHLGDLETRATIHDSIDVLSFMSSNRILGVRGNNDQKVIEWRAWMNWILSQPGGREWLSVMDKRWPNLDGDKRIQRTELEKWVETSRYASWKKMVPVGWHPLGKHYRVARAMSPGLFEYLSSLPLVLHSPTGHMVFVHAGLLSSHPKLQVSDPRQPLSHWPTMDDQHGISNLRDKQEVAVLTQIPENKDPWTVTNIKSVTDEGIVSPSPKKGTPWSQLWNDTMSKCSGNSGTNGGEAYQPTSLPCYPFTVVYGHAAGRGLDIKRWSIGLDTGCSYGRQLSAVVLDGSSFSSATYQFRDNIHGRAPRSQEIDFGDNGQARIFSVSCA</sequence>
<dbReference type="InterPro" id="IPR029052">
    <property type="entry name" value="Metallo-depent_PP-like"/>
</dbReference>
<feature type="domain" description="Calcineurin-like phosphoesterase" evidence="2">
    <location>
        <begin position="73"/>
        <end position="206"/>
    </location>
</feature>
<keyword evidence="1" id="KW-1133">Transmembrane helix</keyword>
<dbReference type="SUPFAM" id="SSF56300">
    <property type="entry name" value="Metallo-dependent phosphatases"/>
    <property type="match status" value="1"/>
</dbReference>
<dbReference type="Proteomes" id="UP000054485">
    <property type="component" value="Unassembled WGS sequence"/>
</dbReference>
<keyword evidence="1" id="KW-0472">Membrane</keyword>
<protein>
    <recommendedName>
        <fullName evidence="2">Calcineurin-like phosphoesterase domain-containing protein</fullName>
    </recommendedName>
</protein>
<evidence type="ECO:0000259" key="2">
    <source>
        <dbReference type="Pfam" id="PF00149"/>
    </source>
</evidence>
<reference evidence="4" key="2">
    <citation type="submission" date="2015-01" db="EMBL/GenBank/DDBJ databases">
        <title>Evolutionary Origins and Diversification of the Mycorrhizal Mutualists.</title>
        <authorList>
            <consortium name="DOE Joint Genome Institute"/>
            <consortium name="Mycorrhizal Genomics Consortium"/>
            <person name="Kohler A."/>
            <person name="Kuo A."/>
            <person name="Nagy L.G."/>
            <person name="Floudas D."/>
            <person name="Copeland A."/>
            <person name="Barry K.W."/>
            <person name="Cichocki N."/>
            <person name="Veneault-Fourrey C."/>
            <person name="LaButti K."/>
            <person name="Lindquist E.A."/>
            <person name="Lipzen A."/>
            <person name="Lundell T."/>
            <person name="Morin E."/>
            <person name="Murat C."/>
            <person name="Riley R."/>
            <person name="Ohm R."/>
            <person name="Sun H."/>
            <person name="Tunlid A."/>
            <person name="Henrissat B."/>
            <person name="Grigoriev I.V."/>
            <person name="Hibbett D.S."/>
            <person name="Martin F."/>
        </authorList>
    </citation>
    <scope>NUCLEOTIDE SEQUENCE [LARGE SCALE GENOMIC DNA]</scope>
    <source>
        <strain evidence="4">UH-Slu-Lm8-n1</strain>
    </source>
</reference>
<feature type="transmembrane region" description="Helical" evidence="1">
    <location>
        <begin position="12"/>
        <end position="31"/>
    </location>
</feature>
<dbReference type="InParanoid" id="A0A0D0B5R5"/>
<accession>A0A0D0B5R5</accession>
<dbReference type="AlphaFoldDB" id="A0A0D0B5R5"/>
<evidence type="ECO:0000256" key="1">
    <source>
        <dbReference type="SAM" id="Phobius"/>
    </source>
</evidence>
<reference evidence="3 4" key="1">
    <citation type="submission" date="2014-04" db="EMBL/GenBank/DDBJ databases">
        <authorList>
            <consortium name="DOE Joint Genome Institute"/>
            <person name="Kuo A."/>
            <person name="Ruytinx J."/>
            <person name="Rineau F."/>
            <person name="Colpaert J."/>
            <person name="Kohler A."/>
            <person name="Nagy L.G."/>
            <person name="Floudas D."/>
            <person name="Copeland A."/>
            <person name="Barry K.W."/>
            <person name="Cichocki N."/>
            <person name="Veneault-Fourrey C."/>
            <person name="LaButti K."/>
            <person name="Lindquist E.A."/>
            <person name="Lipzen A."/>
            <person name="Lundell T."/>
            <person name="Morin E."/>
            <person name="Murat C."/>
            <person name="Sun H."/>
            <person name="Tunlid A."/>
            <person name="Henrissat B."/>
            <person name="Grigoriev I.V."/>
            <person name="Hibbett D.S."/>
            <person name="Martin F."/>
            <person name="Nordberg H.P."/>
            <person name="Cantor M.N."/>
            <person name="Hua S.X."/>
        </authorList>
    </citation>
    <scope>NUCLEOTIDE SEQUENCE [LARGE SCALE GENOMIC DNA]</scope>
    <source>
        <strain evidence="3 4">UH-Slu-Lm8-n1</strain>
    </source>
</reference>
<dbReference type="GO" id="GO:0006798">
    <property type="term" value="P:polyphosphate catabolic process"/>
    <property type="evidence" value="ECO:0007669"/>
    <property type="project" value="TreeGrafter"/>
</dbReference>
<dbReference type="InterPro" id="IPR004843">
    <property type="entry name" value="Calcineurin-like_PHP"/>
</dbReference>
<dbReference type="HOGENOM" id="CLU_023125_0_3_1"/>
<dbReference type="GO" id="GO:0016791">
    <property type="term" value="F:phosphatase activity"/>
    <property type="evidence" value="ECO:0007669"/>
    <property type="project" value="TreeGrafter"/>
</dbReference>
<keyword evidence="4" id="KW-1185">Reference proteome</keyword>
<dbReference type="STRING" id="930992.A0A0D0B5R5"/>
<dbReference type="OrthoDB" id="10267127at2759"/>
<dbReference type="Pfam" id="PF00149">
    <property type="entry name" value="Metallophos"/>
    <property type="match status" value="1"/>
</dbReference>
<name>A0A0D0B5R5_9AGAM</name>
<keyword evidence="1" id="KW-0812">Transmembrane</keyword>
<dbReference type="Gene3D" id="3.60.21.10">
    <property type="match status" value="1"/>
</dbReference>
<dbReference type="GO" id="GO:0000298">
    <property type="term" value="F:endopolyphosphatase activity"/>
    <property type="evidence" value="ECO:0007669"/>
    <property type="project" value="TreeGrafter"/>
</dbReference>
<evidence type="ECO:0000313" key="3">
    <source>
        <dbReference type="EMBL" id="KIK45219.1"/>
    </source>
</evidence>
<dbReference type="GO" id="GO:0005737">
    <property type="term" value="C:cytoplasm"/>
    <property type="evidence" value="ECO:0007669"/>
    <property type="project" value="TreeGrafter"/>
</dbReference>
<gene>
    <name evidence="3" type="ORF">CY34DRAFT_10513</name>
</gene>
<dbReference type="PANTHER" id="PTHR42850">
    <property type="entry name" value="METALLOPHOSPHOESTERASE"/>
    <property type="match status" value="1"/>
</dbReference>